<evidence type="ECO:0000256" key="6">
    <source>
        <dbReference type="PROSITE-ProRule" id="PRU00221"/>
    </source>
</evidence>
<dbReference type="EMBL" id="KQ965776">
    <property type="protein sequence ID" value="KXS13583.1"/>
    <property type="molecule type" value="Genomic_DNA"/>
</dbReference>
<evidence type="ECO:0000313" key="9">
    <source>
        <dbReference type="EMBL" id="KXS13583.1"/>
    </source>
</evidence>
<dbReference type="OMA" id="RHWKPNA"/>
<dbReference type="GO" id="GO:0005730">
    <property type="term" value="C:nucleolus"/>
    <property type="evidence" value="ECO:0007669"/>
    <property type="project" value="EnsemblFungi"/>
</dbReference>
<dbReference type="InterPro" id="IPR019775">
    <property type="entry name" value="WD40_repeat_CS"/>
</dbReference>
<feature type="domain" description="Histone-binding protein RBBP4-like N-terminal" evidence="8">
    <location>
        <begin position="130"/>
        <end position="198"/>
    </location>
</feature>
<keyword evidence="10" id="KW-1185">Reference proteome</keyword>
<protein>
    <recommendedName>
        <fullName evidence="5">Glutamate-rich WD repeat-containing protein 1</fullName>
    </recommendedName>
</protein>
<keyword evidence="2 6" id="KW-0853">WD repeat</keyword>
<dbReference type="InterPro" id="IPR020472">
    <property type="entry name" value="WD40_PAC1"/>
</dbReference>
<sequence length="541" mass="58895">MSSKKRSAESTAAASSDPTSPKRPHLQSSSTASATNNGADEPEFEDPWEDEIESDGEFGEVVIAEDSSDDDEDEGDDGEESDAMAVDTEEPRKKKGKSKRNGVTVLADDEDGNEELEERVYLPGQEIGPDEVLVVDNSAYEMLHAMSVEWPCLSFDVLRDGLGEDRRTFPMTSFLAAGSQADSPKANRLYLMKLSHLHRTKRDRGPDDEPDSDSDADSDEGLDEDPVLEHRAVPHEMGGVNRVRAAPGEHVVATWSDSGSVMVWDVADQVAALEKPGTEARAAKDVKPMYTVKQHKGVEGFAMDWSRVAKGKLITGDVSSKIYLTSRTPTSYTTDSTPFAGHSSSVEDVQWSPSESTVFASCSSDRTIRVWDTRAPKKPQVTLTNAHPQDVNVISWSKSVDYLLASGGDEGGLAVWDLRVVAASASSKAGSRPDPAATFKWHKAPITSVEWHPTEGSVLVASGADDQVTVWDLSVERDPEEEREVTGRTGKEALGVEVPPQLMFVHQGQSNVKEIHWHPQLPGVIVSTAYDGFNIFKTINT</sequence>
<evidence type="ECO:0000256" key="5">
    <source>
        <dbReference type="ARBA" id="ARBA00040876"/>
    </source>
</evidence>
<dbReference type="InterPro" id="IPR015943">
    <property type="entry name" value="WD40/YVTN_repeat-like_dom_sf"/>
</dbReference>
<gene>
    <name evidence="9" type="ORF">M427DRAFT_136377</name>
</gene>
<feature type="compositionally biased region" description="Low complexity" evidence="7">
    <location>
        <begin position="28"/>
        <end position="37"/>
    </location>
</feature>
<feature type="compositionally biased region" description="Acidic residues" evidence="7">
    <location>
        <begin position="40"/>
        <end position="58"/>
    </location>
</feature>
<feature type="region of interest" description="Disordered" evidence="7">
    <location>
        <begin position="199"/>
        <end position="239"/>
    </location>
</feature>
<dbReference type="PRINTS" id="PR00320">
    <property type="entry name" value="GPROTEINBRPT"/>
</dbReference>
<dbReference type="InterPro" id="IPR051972">
    <property type="entry name" value="Glutamate-rich_WD_repeat"/>
</dbReference>
<dbReference type="Gene3D" id="2.130.10.10">
    <property type="entry name" value="YVTN repeat-like/Quinoprotein amine dehydrogenase"/>
    <property type="match status" value="1"/>
</dbReference>
<evidence type="ECO:0000313" key="10">
    <source>
        <dbReference type="Proteomes" id="UP000070544"/>
    </source>
</evidence>
<feature type="region of interest" description="Disordered" evidence="7">
    <location>
        <begin position="1"/>
        <end position="110"/>
    </location>
</feature>
<evidence type="ECO:0000256" key="1">
    <source>
        <dbReference type="ARBA" id="ARBA00004123"/>
    </source>
</evidence>
<dbReference type="InterPro" id="IPR001680">
    <property type="entry name" value="WD40_rpt"/>
</dbReference>
<dbReference type="SUPFAM" id="SSF50978">
    <property type="entry name" value="WD40 repeat-like"/>
    <property type="match status" value="1"/>
</dbReference>
<dbReference type="SMART" id="SM00320">
    <property type="entry name" value="WD40"/>
    <property type="match status" value="6"/>
</dbReference>
<dbReference type="Pfam" id="PF00400">
    <property type="entry name" value="WD40"/>
    <property type="match status" value="3"/>
</dbReference>
<dbReference type="PROSITE" id="PS50294">
    <property type="entry name" value="WD_REPEATS_REGION"/>
    <property type="match status" value="3"/>
</dbReference>
<evidence type="ECO:0000256" key="4">
    <source>
        <dbReference type="ARBA" id="ARBA00023242"/>
    </source>
</evidence>
<accession>A0A139AB12</accession>
<feature type="repeat" description="WD" evidence="6">
    <location>
        <begin position="384"/>
        <end position="419"/>
    </location>
</feature>
<proteinExistence type="predicted"/>
<feature type="repeat" description="WD" evidence="6">
    <location>
        <begin position="339"/>
        <end position="381"/>
    </location>
</feature>
<evidence type="ECO:0000256" key="7">
    <source>
        <dbReference type="SAM" id="MobiDB-lite"/>
    </source>
</evidence>
<dbReference type="InterPro" id="IPR022052">
    <property type="entry name" value="Histone-bd_RBBP4-like_N"/>
</dbReference>
<organism evidence="9 10">
    <name type="scientific">Gonapodya prolifera (strain JEL478)</name>
    <name type="common">Monoblepharis prolifera</name>
    <dbReference type="NCBI Taxonomy" id="1344416"/>
    <lineage>
        <taxon>Eukaryota</taxon>
        <taxon>Fungi</taxon>
        <taxon>Fungi incertae sedis</taxon>
        <taxon>Chytridiomycota</taxon>
        <taxon>Chytridiomycota incertae sedis</taxon>
        <taxon>Monoblepharidomycetes</taxon>
        <taxon>Monoblepharidales</taxon>
        <taxon>Gonapodyaceae</taxon>
        <taxon>Gonapodya</taxon>
    </lineage>
</organism>
<dbReference type="Proteomes" id="UP000070544">
    <property type="component" value="Unassembled WGS sequence"/>
</dbReference>
<name>A0A139AB12_GONPJ</name>
<dbReference type="GO" id="GO:0051082">
    <property type="term" value="F:unfolded protein binding"/>
    <property type="evidence" value="ECO:0007669"/>
    <property type="project" value="EnsemblFungi"/>
</dbReference>
<reference evidence="9 10" key="1">
    <citation type="journal article" date="2015" name="Genome Biol. Evol.">
        <title>Phylogenomic analyses indicate that early fungi evolved digesting cell walls of algal ancestors of land plants.</title>
        <authorList>
            <person name="Chang Y."/>
            <person name="Wang S."/>
            <person name="Sekimoto S."/>
            <person name="Aerts A.L."/>
            <person name="Choi C."/>
            <person name="Clum A."/>
            <person name="LaButti K.M."/>
            <person name="Lindquist E.A."/>
            <person name="Yee Ngan C."/>
            <person name="Ohm R.A."/>
            <person name="Salamov A.A."/>
            <person name="Grigoriev I.V."/>
            <person name="Spatafora J.W."/>
            <person name="Berbee M.L."/>
        </authorList>
    </citation>
    <scope>NUCLEOTIDE SEQUENCE [LARGE SCALE GENOMIC DNA]</scope>
    <source>
        <strain evidence="9 10">JEL478</strain>
    </source>
</reference>
<dbReference type="InterPro" id="IPR036322">
    <property type="entry name" value="WD40_repeat_dom_sf"/>
</dbReference>
<evidence type="ECO:0000256" key="2">
    <source>
        <dbReference type="ARBA" id="ARBA00022574"/>
    </source>
</evidence>
<feature type="compositionally biased region" description="Acidic residues" evidence="7">
    <location>
        <begin position="206"/>
        <end position="226"/>
    </location>
</feature>
<dbReference type="OrthoDB" id="2161379at2759"/>
<comment type="subcellular location">
    <subcellularLocation>
        <location evidence="1">Nucleus</location>
    </subcellularLocation>
</comment>
<evidence type="ECO:0000256" key="3">
    <source>
        <dbReference type="ARBA" id="ARBA00022737"/>
    </source>
</evidence>
<dbReference type="GO" id="GO:0042254">
    <property type="term" value="P:ribosome biogenesis"/>
    <property type="evidence" value="ECO:0007669"/>
    <property type="project" value="EnsemblFungi"/>
</dbReference>
<dbReference type="AlphaFoldDB" id="A0A139AB12"/>
<feature type="repeat" description="WD" evidence="6">
    <location>
        <begin position="439"/>
        <end position="481"/>
    </location>
</feature>
<dbReference type="PROSITE" id="PS00678">
    <property type="entry name" value="WD_REPEATS_1"/>
    <property type="match status" value="1"/>
</dbReference>
<feature type="compositionally biased region" description="Low complexity" evidence="7">
    <location>
        <begin position="1"/>
        <end position="19"/>
    </location>
</feature>
<evidence type="ECO:0000259" key="8">
    <source>
        <dbReference type="Pfam" id="PF12265"/>
    </source>
</evidence>
<keyword evidence="4" id="KW-0539">Nucleus</keyword>
<dbReference type="PROSITE" id="PS50082">
    <property type="entry name" value="WD_REPEATS_2"/>
    <property type="match status" value="3"/>
</dbReference>
<dbReference type="PANTHER" id="PTHR45903">
    <property type="entry name" value="GLUTAMATE-RICH WD REPEAT-CONTAINING PROTEIN 1"/>
    <property type="match status" value="1"/>
</dbReference>
<dbReference type="Pfam" id="PF12265">
    <property type="entry name" value="CAF1C_H4-bd"/>
    <property type="match status" value="1"/>
</dbReference>
<dbReference type="PANTHER" id="PTHR45903:SF1">
    <property type="entry name" value="GLUTAMATE-RICH WD REPEAT-CONTAINING PROTEIN 1"/>
    <property type="match status" value="1"/>
</dbReference>
<feature type="compositionally biased region" description="Acidic residues" evidence="7">
    <location>
        <begin position="66"/>
        <end position="82"/>
    </location>
</feature>
<dbReference type="STRING" id="1344416.A0A139AB12"/>
<keyword evidence="3" id="KW-0677">Repeat</keyword>